<comment type="caution">
    <text evidence="2">The sequence shown here is derived from an EMBL/GenBank/DDBJ whole genome shotgun (WGS) entry which is preliminary data.</text>
</comment>
<dbReference type="AlphaFoldDB" id="A0A7V4XTB8"/>
<proteinExistence type="predicted"/>
<dbReference type="PANTHER" id="PTHR42103">
    <property type="entry name" value="ALPHA/BETA-HYDROLASES SUPERFAMILY PROTEIN"/>
    <property type="match status" value="1"/>
</dbReference>
<keyword evidence="2" id="KW-0378">Hydrolase</keyword>
<dbReference type="Pfam" id="PF20408">
    <property type="entry name" value="Abhydrolase_11"/>
    <property type="match status" value="1"/>
</dbReference>
<evidence type="ECO:0000259" key="1">
    <source>
        <dbReference type="Pfam" id="PF20408"/>
    </source>
</evidence>
<dbReference type="InterPro" id="IPR029058">
    <property type="entry name" value="AB_hydrolase_fold"/>
</dbReference>
<name>A0A7V4XTB8_9BACT</name>
<dbReference type="PANTHER" id="PTHR42103:SF2">
    <property type="entry name" value="AB HYDROLASE-1 DOMAIN-CONTAINING PROTEIN"/>
    <property type="match status" value="1"/>
</dbReference>
<dbReference type="InterPro" id="IPR046879">
    <property type="entry name" value="KANL3/Tex30_Abhydrolase"/>
</dbReference>
<evidence type="ECO:0000313" key="2">
    <source>
        <dbReference type="EMBL" id="HGY94818.1"/>
    </source>
</evidence>
<organism evidence="2">
    <name type="scientific">Acidobacterium capsulatum</name>
    <dbReference type="NCBI Taxonomy" id="33075"/>
    <lineage>
        <taxon>Bacteria</taxon>
        <taxon>Pseudomonadati</taxon>
        <taxon>Acidobacteriota</taxon>
        <taxon>Terriglobia</taxon>
        <taxon>Terriglobales</taxon>
        <taxon>Acidobacteriaceae</taxon>
        <taxon>Acidobacterium</taxon>
    </lineage>
</organism>
<sequence length="220" mass="24147">MQSPSDTSPLRTIETLRGPAGRLEALLNAGQPDAPYAALVCHPHPLGGGTMHNKVVYHTAKAFQSLGLPVLRFNFRGTGLSEGEHDHGRGEQDDVRAALDWLENEVSRPILFAGFSFGSFVGLRVCCGDARVRGLIGLGLPVHAEGRDYSYEFLRECPQPKLFISGTRDQYGPQEKVAAVIDHAKPPAELVWIEDADHFFMGKLEQVRDAIAGWTRANFL</sequence>
<gene>
    <name evidence="2" type="ORF">ENW50_09085</name>
</gene>
<dbReference type="EMBL" id="DTKL01000058">
    <property type="protein sequence ID" value="HGY94818.1"/>
    <property type="molecule type" value="Genomic_DNA"/>
</dbReference>
<protein>
    <submittedName>
        <fullName evidence="2">Alpha/beta hydrolase</fullName>
    </submittedName>
</protein>
<dbReference type="GO" id="GO:0016787">
    <property type="term" value="F:hydrolase activity"/>
    <property type="evidence" value="ECO:0007669"/>
    <property type="project" value="UniProtKB-KW"/>
</dbReference>
<accession>A0A7V4XTB8</accession>
<reference evidence="2" key="1">
    <citation type="journal article" date="2020" name="mSystems">
        <title>Genome- and Community-Level Interaction Insights into Carbon Utilization and Element Cycling Functions of Hydrothermarchaeota in Hydrothermal Sediment.</title>
        <authorList>
            <person name="Zhou Z."/>
            <person name="Liu Y."/>
            <person name="Xu W."/>
            <person name="Pan J."/>
            <person name="Luo Z.H."/>
            <person name="Li M."/>
        </authorList>
    </citation>
    <scope>NUCLEOTIDE SEQUENCE [LARGE SCALE GENOMIC DNA]</scope>
    <source>
        <strain evidence="2">SpSt-855</strain>
    </source>
</reference>
<dbReference type="Gene3D" id="3.40.50.1820">
    <property type="entry name" value="alpha/beta hydrolase"/>
    <property type="match status" value="1"/>
</dbReference>
<feature type="domain" description="KANL3/Tex30 alpha/beta hydrolase-like" evidence="1">
    <location>
        <begin position="48"/>
        <end position="201"/>
    </location>
</feature>
<dbReference type="SUPFAM" id="SSF53474">
    <property type="entry name" value="alpha/beta-Hydrolases"/>
    <property type="match status" value="1"/>
</dbReference>